<evidence type="ECO:0000259" key="2">
    <source>
        <dbReference type="PROSITE" id="PS50943"/>
    </source>
</evidence>
<dbReference type="SUPFAM" id="SSF47413">
    <property type="entry name" value="lambda repressor-like DNA-binding domains"/>
    <property type="match status" value="1"/>
</dbReference>
<reference evidence="3 4" key="1">
    <citation type="submission" date="2019-08" db="EMBL/GenBank/DDBJ databases">
        <title>Calorimonas adulescens gen. nov., sp. nov., an anaerobic thermophilic bacterium from Sakhalin hot spring.</title>
        <authorList>
            <person name="Khomyakova M.A."/>
            <person name="Merkel A.Y."/>
            <person name="Novikov A."/>
            <person name="Bonch-Osmolovskaya E.A."/>
            <person name="Slobodkin A.I."/>
        </authorList>
    </citation>
    <scope>NUCLEOTIDE SEQUENCE [LARGE SCALE GENOMIC DNA]</scope>
    <source>
        <strain evidence="3 4">A05MB</strain>
    </source>
</reference>
<dbReference type="GO" id="GO:0005829">
    <property type="term" value="C:cytosol"/>
    <property type="evidence" value="ECO:0007669"/>
    <property type="project" value="TreeGrafter"/>
</dbReference>
<keyword evidence="1" id="KW-0238">DNA-binding</keyword>
<accession>A0A5D8QEM9</accession>
<dbReference type="PROSITE" id="PS50943">
    <property type="entry name" value="HTH_CROC1"/>
    <property type="match status" value="1"/>
</dbReference>
<name>A0A5D8QEM9_9THEO</name>
<dbReference type="GO" id="GO:0003677">
    <property type="term" value="F:DNA binding"/>
    <property type="evidence" value="ECO:0007669"/>
    <property type="project" value="UniProtKB-KW"/>
</dbReference>
<dbReference type="Pfam" id="PF01381">
    <property type="entry name" value="HTH_3"/>
    <property type="match status" value="1"/>
</dbReference>
<dbReference type="Proteomes" id="UP000322976">
    <property type="component" value="Unassembled WGS sequence"/>
</dbReference>
<dbReference type="Gene3D" id="1.10.260.40">
    <property type="entry name" value="lambda repressor-like DNA-binding domains"/>
    <property type="match status" value="1"/>
</dbReference>
<feature type="domain" description="HTH cro/C1-type" evidence="2">
    <location>
        <begin position="7"/>
        <end position="61"/>
    </location>
</feature>
<sequence>MELGTKLRSLRKDKHMSIEQLAEKAGLSIGLISQIERNLNSPTVSTLYKIAQALDTHIGYFFDDDKQGAVVRKDERRVIKLPKSNRTYEMLSPDMKRKMEFLLVRIQPGECDNTEQLSHQGEECGLVLSGRMMVKWGDMEYILEEGDSIYFDSSVPHRYFNIGDTECISVWAMTPPSF</sequence>
<comment type="caution">
    <text evidence="3">The sequence shown here is derived from an EMBL/GenBank/DDBJ whole genome shotgun (WGS) entry which is preliminary data.</text>
</comment>
<dbReference type="InterPro" id="IPR001387">
    <property type="entry name" value="Cro/C1-type_HTH"/>
</dbReference>
<evidence type="ECO:0000313" key="3">
    <source>
        <dbReference type="EMBL" id="TZE83025.1"/>
    </source>
</evidence>
<dbReference type="InterPro" id="IPR013096">
    <property type="entry name" value="Cupin_2"/>
</dbReference>
<dbReference type="Pfam" id="PF07883">
    <property type="entry name" value="Cupin_2"/>
    <property type="match status" value="1"/>
</dbReference>
<proteinExistence type="predicted"/>
<dbReference type="CDD" id="cd00093">
    <property type="entry name" value="HTH_XRE"/>
    <property type="match status" value="1"/>
</dbReference>
<dbReference type="PANTHER" id="PTHR46797:SF2">
    <property type="entry name" value="TRANSCRIPTIONAL REGULATOR"/>
    <property type="match status" value="1"/>
</dbReference>
<dbReference type="CDD" id="cd02209">
    <property type="entry name" value="cupin_XRE_C"/>
    <property type="match status" value="1"/>
</dbReference>
<evidence type="ECO:0000256" key="1">
    <source>
        <dbReference type="ARBA" id="ARBA00023125"/>
    </source>
</evidence>
<dbReference type="InterPro" id="IPR011051">
    <property type="entry name" value="RmlC_Cupin_sf"/>
</dbReference>
<dbReference type="Gene3D" id="2.60.120.10">
    <property type="entry name" value="Jelly Rolls"/>
    <property type="match status" value="1"/>
</dbReference>
<protein>
    <submittedName>
        <fullName evidence="3">Cupin domain-containing protein</fullName>
    </submittedName>
</protein>
<organism evidence="3 4">
    <name type="scientific">Calorimonas adulescens</name>
    <dbReference type="NCBI Taxonomy" id="2606906"/>
    <lineage>
        <taxon>Bacteria</taxon>
        <taxon>Bacillati</taxon>
        <taxon>Bacillota</taxon>
        <taxon>Clostridia</taxon>
        <taxon>Thermoanaerobacterales</taxon>
        <taxon>Thermoanaerobacteraceae</taxon>
        <taxon>Calorimonas</taxon>
    </lineage>
</organism>
<evidence type="ECO:0000313" key="4">
    <source>
        <dbReference type="Proteomes" id="UP000322976"/>
    </source>
</evidence>
<dbReference type="InterPro" id="IPR010982">
    <property type="entry name" value="Lambda_DNA-bd_dom_sf"/>
</dbReference>
<dbReference type="AlphaFoldDB" id="A0A5D8QEM9"/>
<gene>
    <name evidence="3" type="ORF">FWJ32_02870</name>
</gene>
<dbReference type="EMBL" id="VTPS01000003">
    <property type="protein sequence ID" value="TZE83025.1"/>
    <property type="molecule type" value="Genomic_DNA"/>
</dbReference>
<dbReference type="InterPro" id="IPR050807">
    <property type="entry name" value="TransReg_Diox_bact_type"/>
</dbReference>
<dbReference type="SMART" id="SM00530">
    <property type="entry name" value="HTH_XRE"/>
    <property type="match status" value="1"/>
</dbReference>
<dbReference type="PANTHER" id="PTHR46797">
    <property type="entry name" value="HTH-TYPE TRANSCRIPTIONAL REGULATOR"/>
    <property type="match status" value="1"/>
</dbReference>
<dbReference type="InterPro" id="IPR014710">
    <property type="entry name" value="RmlC-like_jellyroll"/>
</dbReference>
<dbReference type="GO" id="GO:0003700">
    <property type="term" value="F:DNA-binding transcription factor activity"/>
    <property type="evidence" value="ECO:0007669"/>
    <property type="project" value="TreeGrafter"/>
</dbReference>
<dbReference type="SUPFAM" id="SSF51182">
    <property type="entry name" value="RmlC-like cupins"/>
    <property type="match status" value="1"/>
</dbReference>
<keyword evidence="4" id="KW-1185">Reference proteome</keyword>